<reference evidence="1 2" key="1">
    <citation type="submission" date="2022-06" db="EMBL/GenBank/DDBJ databases">
        <title>Haloarcula sp. a new haloarchaeum isolate from saline soil.</title>
        <authorList>
            <person name="Strakova D."/>
            <person name="Galisteo C."/>
            <person name="Sanchez-Porro C."/>
            <person name="Ventosa A."/>
        </authorList>
    </citation>
    <scope>NUCLEOTIDE SEQUENCE [LARGE SCALE GENOMIC DNA]</scope>
    <source>
        <strain evidence="1 2">S1CR25-12</strain>
    </source>
</reference>
<evidence type="ECO:0000313" key="2">
    <source>
        <dbReference type="Proteomes" id="UP001259659"/>
    </source>
</evidence>
<name>A0ABU2FG34_9EURY</name>
<proteinExistence type="predicted"/>
<dbReference type="Proteomes" id="UP001259659">
    <property type="component" value="Unassembled WGS sequence"/>
</dbReference>
<gene>
    <name evidence="1" type="ORF">NDI56_17620</name>
</gene>
<accession>A0ABU2FG34</accession>
<dbReference type="EMBL" id="JAMQON010000005">
    <property type="protein sequence ID" value="MDS0261222.1"/>
    <property type="molecule type" value="Genomic_DNA"/>
</dbReference>
<protein>
    <submittedName>
        <fullName evidence="1">Uncharacterized protein</fullName>
    </submittedName>
</protein>
<sequence length="69" mass="7608">MKNNDVGEVTEEHLELASLELTEEHGGTGKRRCKEHCPLWEPSVAVKMAPGPAHVHSDRRWAPVSVPIG</sequence>
<evidence type="ECO:0000313" key="1">
    <source>
        <dbReference type="EMBL" id="MDS0261222.1"/>
    </source>
</evidence>
<organism evidence="1 2">
    <name type="scientific">Haloarcula saliterrae</name>
    <dbReference type="NCBI Taxonomy" id="2950534"/>
    <lineage>
        <taxon>Archaea</taxon>
        <taxon>Methanobacteriati</taxon>
        <taxon>Methanobacteriota</taxon>
        <taxon>Stenosarchaea group</taxon>
        <taxon>Halobacteria</taxon>
        <taxon>Halobacteriales</taxon>
        <taxon>Haloarculaceae</taxon>
        <taxon>Haloarcula</taxon>
    </lineage>
</organism>
<dbReference type="RefSeq" id="WP_310921033.1">
    <property type="nucleotide sequence ID" value="NZ_JAMQON010000005.1"/>
</dbReference>
<comment type="caution">
    <text evidence="1">The sequence shown here is derived from an EMBL/GenBank/DDBJ whole genome shotgun (WGS) entry which is preliminary data.</text>
</comment>
<keyword evidence="2" id="KW-1185">Reference proteome</keyword>